<comment type="similarity">
    <text evidence="2">Belongs to the major royal jelly protein family.</text>
</comment>
<feature type="chain" id="PRO_5040175187" evidence="5">
    <location>
        <begin position="17"/>
        <end position="411"/>
    </location>
</feature>
<proteinExistence type="inferred from homology"/>
<evidence type="ECO:0000313" key="6">
    <source>
        <dbReference type="EMBL" id="CAH1962405.1"/>
    </source>
</evidence>
<keyword evidence="3" id="KW-0964">Secreted</keyword>
<feature type="signal peptide" evidence="5">
    <location>
        <begin position="1"/>
        <end position="16"/>
    </location>
</feature>
<dbReference type="PANTHER" id="PTHR10009">
    <property type="entry name" value="PROTEIN YELLOW-RELATED"/>
    <property type="match status" value="1"/>
</dbReference>
<dbReference type="GO" id="GO:0005576">
    <property type="term" value="C:extracellular region"/>
    <property type="evidence" value="ECO:0007669"/>
    <property type="project" value="UniProtKB-SubCell"/>
</dbReference>
<dbReference type="Gene3D" id="2.120.10.30">
    <property type="entry name" value="TolB, C-terminal domain"/>
    <property type="match status" value="1"/>
</dbReference>
<evidence type="ECO:0000256" key="1">
    <source>
        <dbReference type="ARBA" id="ARBA00004613"/>
    </source>
</evidence>
<dbReference type="SUPFAM" id="SSF101898">
    <property type="entry name" value="NHL repeat"/>
    <property type="match status" value="1"/>
</dbReference>
<name>A0A9P0JWM0_ACAOB</name>
<comment type="subcellular location">
    <subcellularLocation>
        <location evidence="1">Secreted</location>
    </subcellularLocation>
</comment>
<dbReference type="EMBL" id="CAKOFQ010006701">
    <property type="protein sequence ID" value="CAH1962405.1"/>
    <property type="molecule type" value="Genomic_DNA"/>
</dbReference>
<reference evidence="6" key="1">
    <citation type="submission" date="2022-03" db="EMBL/GenBank/DDBJ databases">
        <authorList>
            <person name="Sayadi A."/>
        </authorList>
    </citation>
    <scope>NUCLEOTIDE SEQUENCE</scope>
</reference>
<dbReference type="PANTHER" id="PTHR10009:SF18">
    <property type="entry name" value="PROTEIN YELLOW-LIKE PROTEIN"/>
    <property type="match status" value="1"/>
</dbReference>
<keyword evidence="7" id="KW-1185">Reference proteome</keyword>
<accession>A0A9P0JWM0</accession>
<comment type="caution">
    <text evidence="6">The sequence shown here is derived from an EMBL/GenBank/DDBJ whole genome shotgun (WGS) entry which is preliminary data.</text>
</comment>
<evidence type="ECO:0000256" key="5">
    <source>
        <dbReference type="SAM" id="SignalP"/>
    </source>
</evidence>
<dbReference type="Pfam" id="PF03022">
    <property type="entry name" value="MRJP"/>
    <property type="match status" value="1"/>
</dbReference>
<dbReference type="Proteomes" id="UP001152888">
    <property type="component" value="Unassembled WGS sequence"/>
</dbReference>
<dbReference type="InterPro" id="IPR017996">
    <property type="entry name" value="MRJP/yellow-related"/>
</dbReference>
<evidence type="ECO:0000313" key="7">
    <source>
        <dbReference type="Proteomes" id="UP001152888"/>
    </source>
</evidence>
<evidence type="ECO:0000256" key="2">
    <source>
        <dbReference type="ARBA" id="ARBA00009127"/>
    </source>
</evidence>
<keyword evidence="4 5" id="KW-0732">Signal</keyword>
<dbReference type="OrthoDB" id="9977471at2759"/>
<protein>
    <submittedName>
        <fullName evidence="6">Uncharacterized protein</fullName>
    </submittedName>
</protein>
<sequence length="411" mass="46913">MCAWLILPLILQFVDAVHYKNYFDNVQEFQVQWSWSYVNYTWPSANLYAAAVRNKRYLPQNIMVAGPRIFKNRVYVTMPKFRPGVPVTLGSFPLDSPEKVNIPISPFPNWEMNVQDNCRVLQSVLGTEVDRRGTMWVLDGHRANNAVNGIRCPPKLVLLDLNRNGAAVRSYTFPNELCLTDGGFLNDVVIDETGGTFAYITDNSVIDPGVIVYSYRENRAWKLRDGSMFPDVSVAGYIVDGFQMDFLGTVNGIALSPYIESRPRTLFYSSLTGTGVFALSTDILKNEKLSIGDSWREYVRLMGEKEGPSDGMFMDNKGNLYYGILSQYSVGKWNMFEHFDTSEVIYENRETLIWPDGFTMDSQGNLYLVSNQAFRFFVSNDSLQFTPDLVKFRINVLHTGRKSYMYDLDDS</sequence>
<evidence type="ECO:0000256" key="4">
    <source>
        <dbReference type="ARBA" id="ARBA00022729"/>
    </source>
</evidence>
<dbReference type="InterPro" id="IPR011042">
    <property type="entry name" value="6-blade_b-propeller_TolB-like"/>
</dbReference>
<dbReference type="AlphaFoldDB" id="A0A9P0JWM0"/>
<evidence type="ECO:0000256" key="3">
    <source>
        <dbReference type="ARBA" id="ARBA00022525"/>
    </source>
</evidence>
<gene>
    <name evidence="6" type="ORF">ACAOBT_LOCUS4663</name>
</gene>
<organism evidence="6 7">
    <name type="scientific">Acanthoscelides obtectus</name>
    <name type="common">Bean weevil</name>
    <name type="synonym">Bruchus obtectus</name>
    <dbReference type="NCBI Taxonomy" id="200917"/>
    <lineage>
        <taxon>Eukaryota</taxon>
        <taxon>Metazoa</taxon>
        <taxon>Ecdysozoa</taxon>
        <taxon>Arthropoda</taxon>
        <taxon>Hexapoda</taxon>
        <taxon>Insecta</taxon>
        <taxon>Pterygota</taxon>
        <taxon>Neoptera</taxon>
        <taxon>Endopterygota</taxon>
        <taxon>Coleoptera</taxon>
        <taxon>Polyphaga</taxon>
        <taxon>Cucujiformia</taxon>
        <taxon>Chrysomeloidea</taxon>
        <taxon>Chrysomelidae</taxon>
        <taxon>Bruchinae</taxon>
        <taxon>Bruchini</taxon>
        <taxon>Acanthoscelides</taxon>
    </lineage>
</organism>